<accession>A0ABY8WAR6</accession>
<reference evidence="1 2" key="1">
    <citation type="submission" date="2023-06" db="EMBL/GenBank/DDBJ databases">
        <authorList>
            <person name="Yushchuk O."/>
            <person name="Binda E."/>
            <person name="Ruckert-Reed C."/>
            <person name="Fedorenko V."/>
            <person name="Kalinowski J."/>
            <person name="Marinelli F."/>
        </authorList>
    </citation>
    <scope>NUCLEOTIDE SEQUENCE [LARGE SCALE GENOMIC DNA]</scope>
    <source>
        <strain evidence="1 2">NRRL 3884</strain>
    </source>
</reference>
<gene>
    <name evidence="1" type="ORF">ACTOB_005519</name>
</gene>
<sequence length="203" mass="21012">MSANRAAVATAVALLLTGCADQPARPAAPVTAAASPATFCGLETSPPPGVTLRAADLGPAAGTTVSRFVVLPAERCGGVATRPDRCEAFPWIAENGLYALGGRAWLSVTLGRVREQLVLYAPDSSFPATYERAAGGCGFATLTVLNGRPVTMQRTRGGSSEIVYLTPRAVIWLSSADPVIGTAELVRLASLAEDRARSLPYPS</sequence>
<evidence type="ECO:0008006" key="3">
    <source>
        <dbReference type="Google" id="ProtNLM"/>
    </source>
</evidence>
<name>A0ABY8WAR6_9ACTN</name>
<evidence type="ECO:0000313" key="1">
    <source>
        <dbReference type="EMBL" id="WIM93538.1"/>
    </source>
</evidence>
<dbReference type="RefSeq" id="WP_284914746.1">
    <property type="nucleotide sequence ID" value="NZ_CP126980.1"/>
</dbReference>
<protein>
    <recommendedName>
        <fullName evidence="3">DUF3558 domain-containing protein</fullName>
    </recommendedName>
</protein>
<dbReference type="Proteomes" id="UP001240150">
    <property type="component" value="Chromosome"/>
</dbReference>
<proteinExistence type="predicted"/>
<dbReference type="PROSITE" id="PS51257">
    <property type="entry name" value="PROKAR_LIPOPROTEIN"/>
    <property type="match status" value="1"/>
</dbReference>
<keyword evidence="2" id="KW-1185">Reference proteome</keyword>
<dbReference type="EMBL" id="CP126980">
    <property type="protein sequence ID" value="WIM93538.1"/>
    <property type="molecule type" value="Genomic_DNA"/>
</dbReference>
<organism evidence="1 2">
    <name type="scientific">Actinoplanes oblitus</name>
    <dbReference type="NCBI Taxonomy" id="3040509"/>
    <lineage>
        <taxon>Bacteria</taxon>
        <taxon>Bacillati</taxon>
        <taxon>Actinomycetota</taxon>
        <taxon>Actinomycetes</taxon>
        <taxon>Micromonosporales</taxon>
        <taxon>Micromonosporaceae</taxon>
        <taxon>Actinoplanes</taxon>
    </lineage>
</organism>
<evidence type="ECO:0000313" key="2">
    <source>
        <dbReference type="Proteomes" id="UP001240150"/>
    </source>
</evidence>